<evidence type="ECO:0000256" key="1">
    <source>
        <dbReference type="SAM" id="Phobius"/>
    </source>
</evidence>
<feature type="transmembrane region" description="Helical" evidence="1">
    <location>
        <begin position="127"/>
        <end position="152"/>
    </location>
</feature>
<comment type="caution">
    <text evidence="2">The sequence shown here is derived from an EMBL/GenBank/DDBJ whole genome shotgun (WGS) entry which is preliminary data.</text>
</comment>
<keyword evidence="3" id="KW-1185">Reference proteome</keyword>
<evidence type="ECO:0000313" key="2">
    <source>
        <dbReference type="EMBL" id="TVY12104.1"/>
    </source>
</evidence>
<keyword evidence="1" id="KW-1133">Transmembrane helix</keyword>
<accession>A0A559KIZ2</accession>
<protein>
    <submittedName>
        <fullName evidence="2">Uncharacterized protein</fullName>
    </submittedName>
</protein>
<sequence length="213" mass="25288">MKNIKLKQIILGSFLVSNCLILFSIKQCLPQLKMPIIGVSLFPFWFLPLILIIFLFPLKISFCFLFLYCLLQVVLFDFSSYLGVYNLIPNNFNKNQVIFFMILTGSIIPIMSFFLISLFYHKNKNILFIFFIFFIISLFQSLSKTFNGYYIYFNVIQDIIKNKFKALTTFFYFSPFSFIFLLNLIPILISDLLLFFIFLFSKKIIIQLSEFFQ</sequence>
<dbReference type="AlphaFoldDB" id="A0A559KIZ2"/>
<gene>
    <name evidence="2" type="ORF">MDPP_00353</name>
</gene>
<feature type="transmembrane region" description="Helical" evidence="1">
    <location>
        <begin position="172"/>
        <end position="200"/>
    </location>
</feature>
<evidence type="ECO:0000313" key="3">
    <source>
        <dbReference type="Proteomes" id="UP000320078"/>
    </source>
</evidence>
<feature type="transmembrane region" description="Helical" evidence="1">
    <location>
        <begin position="9"/>
        <end position="25"/>
    </location>
</feature>
<dbReference type="EMBL" id="VIAE01000012">
    <property type="protein sequence ID" value="TVY12104.1"/>
    <property type="molecule type" value="Genomic_DNA"/>
</dbReference>
<feature type="transmembrane region" description="Helical" evidence="1">
    <location>
        <begin position="37"/>
        <end position="58"/>
    </location>
</feature>
<dbReference type="Proteomes" id="UP000320078">
    <property type="component" value="Unassembled WGS sequence"/>
</dbReference>
<organism evidence="2 3">
    <name type="scientific">Candidatus Phytoplasma pini</name>
    <dbReference type="NCBI Taxonomy" id="267362"/>
    <lineage>
        <taxon>Bacteria</taxon>
        <taxon>Bacillati</taxon>
        <taxon>Mycoplasmatota</taxon>
        <taxon>Mollicutes</taxon>
        <taxon>Acholeplasmatales</taxon>
        <taxon>Acholeplasmataceae</taxon>
        <taxon>Candidatus Phytoplasma</taxon>
    </lineage>
</organism>
<keyword evidence="1" id="KW-0472">Membrane</keyword>
<feature type="transmembrane region" description="Helical" evidence="1">
    <location>
        <begin position="65"/>
        <end position="85"/>
    </location>
</feature>
<proteinExistence type="predicted"/>
<reference evidence="2 3" key="1">
    <citation type="submission" date="2019-06" db="EMBL/GenBank/DDBJ databases">
        <title>Draft Genome Sequence of Candidatus Phytoplasma pini-Related Strain MDPP: A Resource for Comparative Genomics of Gymnosperm-infecting Phytoplasmas.</title>
        <authorList>
            <person name="Cai W."/>
            <person name="Costanzo S."/>
            <person name="Shao J."/>
            <person name="Zhao Y."/>
            <person name="Davis R."/>
        </authorList>
    </citation>
    <scope>NUCLEOTIDE SEQUENCE [LARGE SCALE GENOMIC DNA]</scope>
    <source>
        <strain evidence="2 3">MDPP</strain>
    </source>
</reference>
<keyword evidence="1" id="KW-0812">Transmembrane</keyword>
<dbReference type="RefSeq" id="WP_144658543.1">
    <property type="nucleotide sequence ID" value="NZ_VIAE01000012.1"/>
</dbReference>
<name>A0A559KIZ2_9MOLU</name>
<feature type="transmembrane region" description="Helical" evidence="1">
    <location>
        <begin position="97"/>
        <end position="120"/>
    </location>
</feature>